<keyword evidence="3" id="KW-1185">Reference proteome</keyword>
<dbReference type="InterPro" id="IPR025407">
    <property type="entry name" value="DUF4133"/>
</dbReference>
<dbReference type="EMBL" id="RBKU01000001">
    <property type="protein sequence ID" value="RKR81884.1"/>
    <property type="molecule type" value="Genomic_DNA"/>
</dbReference>
<name>A0A495J0P4_9SPHI</name>
<keyword evidence="1" id="KW-0812">Transmembrane</keyword>
<keyword evidence="1" id="KW-0472">Membrane</keyword>
<reference evidence="2 3" key="1">
    <citation type="submission" date="2018-10" db="EMBL/GenBank/DDBJ databases">
        <title>Genomic Encyclopedia of Archaeal and Bacterial Type Strains, Phase II (KMG-II): from individual species to whole genera.</title>
        <authorList>
            <person name="Goeker M."/>
        </authorList>
    </citation>
    <scope>NUCLEOTIDE SEQUENCE [LARGE SCALE GENOMIC DNA]</scope>
    <source>
        <strain evidence="2 3">DSM 18602</strain>
    </source>
</reference>
<dbReference type="RefSeq" id="WP_121197543.1">
    <property type="nucleotide sequence ID" value="NZ_RBKU01000001.1"/>
</dbReference>
<evidence type="ECO:0000313" key="3">
    <source>
        <dbReference type="Proteomes" id="UP000268007"/>
    </source>
</evidence>
<comment type="caution">
    <text evidence="2">The sequence shown here is derived from an EMBL/GenBank/DDBJ whole genome shotgun (WGS) entry which is preliminary data.</text>
</comment>
<evidence type="ECO:0000256" key="1">
    <source>
        <dbReference type="SAM" id="Phobius"/>
    </source>
</evidence>
<proteinExistence type="predicted"/>
<feature type="transmembrane region" description="Helical" evidence="1">
    <location>
        <begin position="51"/>
        <end position="71"/>
    </location>
</feature>
<dbReference type="Proteomes" id="UP000268007">
    <property type="component" value="Unassembled WGS sequence"/>
</dbReference>
<feature type="transmembrane region" description="Helical" evidence="1">
    <location>
        <begin position="21"/>
        <end position="45"/>
    </location>
</feature>
<gene>
    <name evidence="2" type="ORF">BDD43_2045</name>
</gene>
<organism evidence="2 3">
    <name type="scientific">Mucilaginibacter gracilis</name>
    <dbReference type="NCBI Taxonomy" id="423350"/>
    <lineage>
        <taxon>Bacteria</taxon>
        <taxon>Pseudomonadati</taxon>
        <taxon>Bacteroidota</taxon>
        <taxon>Sphingobacteriia</taxon>
        <taxon>Sphingobacteriales</taxon>
        <taxon>Sphingobacteriaceae</taxon>
        <taxon>Mucilaginibacter</taxon>
    </lineage>
</organism>
<accession>A0A495J0P4</accession>
<dbReference type="Pfam" id="PF13571">
    <property type="entry name" value="DUF4133"/>
    <property type="match status" value="1"/>
</dbReference>
<protein>
    <submittedName>
        <fullName evidence="2">Uncharacterized protein DUF4133</fullName>
    </submittedName>
</protein>
<dbReference type="OrthoDB" id="1273979at2"/>
<sequence length="115" mass="12712">MSSVYEINKGINKPIEFRGLYGQYIAWLAGGLVVLLLLFVALYLLGAGLLVTLPLVFALGSGLVFTVFRLSKRFGVHGLSKFFAKRGLPDYVKFRSRRTFTGLKGIQGNSERQAP</sequence>
<keyword evidence="1" id="KW-1133">Transmembrane helix</keyword>
<evidence type="ECO:0000313" key="2">
    <source>
        <dbReference type="EMBL" id="RKR81884.1"/>
    </source>
</evidence>
<dbReference type="AlphaFoldDB" id="A0A495J0P4"/>